<comment type="similarity">
    <text evidence="3 7 10">Belongs to the uricase family.</text>
</comment>
<evidence type="ECO:0000256" key="9">
    <source>
        <dbReference type="PIRSR" id="PIRSR000241-2"/>
    </source>
</evidence>
<feature type="binding site" evidence="9">
    <location>
        <position position="178"/>
    </location>
    <ligand>
        <name>urate</name>
        <dbReference type="ChEBI" id="CHEBI:17775"/>
    </ligand>
</feature>
<comment type="catalytic activity">
    <reaction evidence="7 10">
        <text>urate + O2 + H2O = 5-hydroxyisourate + H2O2</text>
        <dbReference type="Rhea" id="RHEA:21368"/>
        <dbReference type="ChEBI" id="CHEBI:15377"/>
        <dbReference type="ChEBI" id="CHEBI:15379"/>
        <dbReference type="ChEBI" id="CHEBI:16240"/>
        <dbReference type="ChEBI" id="CHEBI:17775"/>
        <dbReference type="ChEBI" id="CHEBI:18072"/>
        <dbReference type="EC" id="1.7.3.3"/>
    </reaction>
</comment>
<evidence type="ECO:0000256" key="2">
    <source>
        <dbReference type="ARBA" id="ARBA00004831"/>
    </source>
</evidence>
<comment type="pathway">
    <text evidence="2 7">Purine metabolism; urate degradation; (S)-allantoin from urate: step 1/3.</text>
</comment>
<name>A0A318ZU80_9EURO</name>
<dbReference type="SUPFAM" id="SSF55620">
    <property type="entry name" value="Tetrahydrobiopterin biosynthesis enzymes-like"/>
    <property type="match status" value="2"/>
</dbReference>
<feature type="binding site" evidence="9">
    <location>
        <position position="60"/>
    </location>
    <ligand>
        <name>urate</name>
        <dbReference type="ChEBI" id="CHEBI:17775"/>
    </ligand>
</feature>
<feature type="binding site" evidence="9">
    <location>
        <position position="161"/>
    </location>
    <ligand>
        <name>5-hydroxyisourate</name>
        <dbReference type="ChEBI" id="CHEBI:18072"/>
    </ligand>
</feature>
<organism evidence="11 12">
    <name type="scientific">Aspergillus saccharolyticus JOP 1030-1</name>
    <dbReference type="NCBI Taxonomy" id="1450539"/>
    <lineage>
        <taxon>Eukaryota</taxon>
        <taxon>Fungi</taxon>
        <taxon>Dikarya</taxon>
        <taxon>Ascomycota</taxon>
        <taxon>Pezizomycotina</taxon>
        <taxon>Eurotiomycetes</taxon>
        <taxon>Eurotiomycetidae</taxon>
        <taxon>Eurotiales</taxon>
        <taxon>Aspergillaceae</taxon>
        <taxon>Aspergillus</taxon>
        <taxon>Aspergillus subgen. Circumdati</taxon>
    </lineage>
</organism>
<feature type="binding site" evidence="9">
    <location>
        <position position="256"/>
    </location>
    <ligand>
        <name>O2</name>
        <dbReference type="ChEBI" id="CHEBI:15379"/>
    </ligand>
</feature>
<dbReference type="GO" id="GO:0019628">
    <property type="term" value="P:urate catabolic process"/>
    <property type="evidence" value="ECO:0007669"/>
    <property type="project" value="UniProtKB-UniPathway"/>
</dbReference>
<feature type="binding site" evidence="9">
    <location>
        <position position="256"/>
    </location>
    <ligand>
        <name>urate</name>
        <dbReference type="ChEBI" id="CHEBI:17775"/>
    </ligand>
</feature>
<feature type="active site" description="Charge relay system" evidence="8">
    <location>
        <position position="258"/>
    </location>
</feature>
<keyword evidence="5 7" id="KW-0560">Oxidoreductase</keyword>
<dbReference type="STRING" id="1450539.A0A318ZU80"/>
<dbReference type="EC" id="1.7.3.3" evidence="7 10"/>
<feature type="active site" description="Charge relay system" evidence="8">
    <location>
        <position position="12"/>
    </location>
</feature>
<dbReference type="InterPro" id="IPR002042">
    <property type="entry name" value="Uricase"/>
</dbReference>
<evidence type="ECO:0000256" key="5">
    <source>
        <dbReference type="ARBA" id="ARBA00023002"/>
    </source>
</evidence>
<feature type="active site" description="Charge relay system" evidence="8">
    <location>
        <position position="59"/>
    </location>
</feature>
<dbReference type="OrthoDB" id="9992118at2759"/>
<feature type="binding site" evidence="9">
    <location>
        <position position="161"/>
    </location>
    <ligand>
        <name>urate</name>
        <dbReference type="ChEBI" id="CHEBI:17775"/>
    </ligand>
</feature>
<evidence type="ECO:0000256" key="6">
    <source>
        <dbReference type="ARBA" id="ARBA00023140"/>
    </source>
</evidence>
<evidence type="ECO:0000313" key="11">
    <source>
        <dbReference type="EMBL" id="PYH47550.1"/>
    </source>
</evidence>
<keyword evidence="4 7" id="KW-0659">Purine metabolism</keyword>
<dbReference type="GO" id="GO:0004846">
    <property type="term" value="F:urate oxidase activity"/>
    <property type="evidence" value="ECO:0007669"/>
    <property type="project" value="UniProtKB-EC"/>
</dbReference>
<dbReference type="InterPro" id="IPR019842">
    <property type="entry name" value="Uricase_CS"/>
</dbReference>
<evidence type="ECO:0000256" key="1">
    <source>
        <dbReference type="ARBA" id="ARBA00004275"/>
    </source>
</evidence>
<gene>
    <name evidence="11" type="ORF">BP01DRAFT_354748</name>
</gene>
<dbReference type="PRINTS" id="PR00093">
    <property type="entry name" value="URICASE"/>
</dbReference>
<dbReference type="NCBIfam" id="TIGR03383">
    <property type="entry name" value="urate_oxi"/>
    <property type="match status" value="1"/>
</dbReference>
<dbReference type="FunFam" id="3.10.270.10:FF:000001">
    <property type="entry name" value="Uricase"/>
    <property type="match status" value="1"/>
</dbReference>
<feature type="binding site" evidence="9">
    <location>
        <position position="256"/>
    </location>
    <ligand>
        <name>5-hydroxyisourate</name>
        <dbReference type="ChEBI" id="CHEBI:18072"/>
    </ligand>
</feature>
<dbReference type="GO" id="GO:0006145">
    <property type="term" value="P:purine nucleobase catabolic process"/>
    <property type="evidence" value="ECO:0007669"/>
    <property type="project" value="TreeGrafter"/>
</dbReference>
<comment type="function">
    <text evidence="7 10">Catalyzes the oxidation of uric acid to 5-hydroxyisourate, which is further processed to form (S)-allantoin.</text>
</comment>
<evidence type="ECO:0000313" key="12">
    <source>
        <dbReference type="Proteomes" id="UP000248349"/>
    </source>
</evidence>
<dbReference type="UniPathway" id="UPA00394">
    <property type="reaction ID" value="UER00650"/>
</dbReference>
<dbReference type="AlphaFoldDB" id="A0A318ZU80"/>
<protein>
    <recommendedName>
        <fullName evidence="7 10">Uricase</fullName>
        <ecNumber evidence="7 10">1.7.3.3</ecNumber>
    </recommendedName>
    <alternativeName>
        <fullName evidence="7">Urate oxidase</fullName>
    </alternativeName>
</protein>
<keyword evidence="6 7" id="KW-0576">Peroxisome</keyword>
<reference evidence="11 12" key="1">
    <citation type="submission" date="2016-12" db="EMBL/GenBank/DDBJ databases">
        <title>The genomes of Aspergillus section Nigri reveals drivers in fungal speciation.</title>
        <authorList>
            <consortium name="DOE Joint Genome Institute"/>
            <person name="Vesth T.C."/>
            <person name="Nybo J."/>
            <person name="Theobald S."/>
            <person name="Brandl J."/>
            <person name="Frisvad J.C."/>
            <person name="Nielsen K.F."/>
            <person name="Lyhne E.K."/>
            <person name="Kogle M.E."/>
            <person name="Kuo A."/>
            <person name="Riley R."/>
            <person name="Clum A."/>
            <person name="Nolan M."/>
            <person name="Lipzen A."/>
            <person name="Salamov A."/>
            <person name="Henrissat B."/>
            <person name="Wiebenga A."/>
            <person name="De Vries R.P."/>
            <person name="Grigoriev I.V."/>
            <person name="Mortensen U.H."/>
            <person name="Andersen M.R."/>
            <person name="Baker S.E."/>
        </authorList>
    </citation>
    <scope>NUCLEOTIDE SEQUENCE [LARGE SCALE GENOMIC DNA]</scope>
    <source>
        <strain evidence="11 12">JOP 1030-1</strain>
    </source>
</reference>
<comment type="subcellular location">
    <subcellularLocation>
        <location evidence="1 7">Peroxisome</location>
    </subcellularLocation>
</comment>
<dbReference type="Pfam" id="PF01014">
    <property type="entry name" value="Uricase"/>
    <property type="match status" value="2"/>
</dbReference>
<dbReference type="PIRSF" id="PIRSF000241">
    <property type="entry name" value="Urate_oxidase"/>
    <property type="match status" value="1"/>
</dbReference>
<dbReference type="Gene3D" id="3.10.270.10">
    <property type="entry name" value="Urate Oxidase"/>
    <property type="match status" value="1"/>
</dbReference>
<dbReference type="PANTHER" id="PTHR42874">
    <property type="entry name" value="URICASE"/>
    <property type="match status" value="1"/>
</dbReference>
<dbReference type="EMBL" id="KZ821224">
    <property type="protein sequence ID" value="PYH47550.1"/>
    <property type="molecule type" value="Genomic_DNA"/>
</dbReference>
<dbReference type="PROSITE" id="PS00366">
    <property type="entry name" value="URICASE"/>
    <property type="match status" value="1"/>
</dbReference>
<feature type="binding site" evidence="9">
    <location>
        <position position="178"/>
    </location>
    <ligand>
        <name>5-hydroxyisourate</name>
        <dbReference type="ChEBI" id="CHEBI:18072"/>
    </ligand>
</feature>
<evidence type="ECO:0000256" key="7">
    <source>
        <dbReference type="PIRNR" id="PIRNR000241"/>
    </source>
</evidence>
<dbReference type="CDD" id="cd00445">
    <property type="entry name" value="Uricase"/>
    <property type="match status" value="1"/>
</dbReference>
<evidence type="ECO:0000256" key="10">
    <source>
        <dbReference type="RuleBase" id="RU004455"/>
    </source>
</evidence>
<dbReference type="PANTHER" id="PTHR42874:SF1">
    <property type="entry name" value="URICASE"/>
    <property type="match status" value="1"/>
</dbReference>
<evidence type="ECO:0000256" key="3">
    <source>
        <dbReference type="ARBA" id="ARBA00009760"/>
    </source>
</evidence>
<feature type="binding site" evidence="9">
    <location>
        <position position="229"/>
    </location>
    <ligand>
        <name>urate</name>
        <dbReference type="ChEBI" id="CHEBI:17775"/>
    </ligand>
</feature>
<dbReference type="GeneID" id="37075743"/>
<evidence type="ECO:0000256" key="8">
    <source>
        <dbReference type="PIRSR" id="PIRSR000241-1"/>
    </source>
</evidence>
<feature type="binding site" evidence="9">
    <location>
        <position position="230"/>
    </location>
    <ligand>
        <name>5-hydroxyisourate</name>
        <dbReference type="ChEBI" id="CHEBI:18072"/>
    </ligand>
</feature>
<evidence type="ECO:0000256" key="4">
    <source>
        <dbReference type="ARBA" id="ARBA00022631"/>
    </source>
</evidence>
<feature type="binding site" evidence="9">
    <location>
        <position position="59"/>
    </location>
    <ligand>
        <name>urate</name>
        <dbReference type="ChEBI" id="CHEBI:17775"/>
    </ligand>
</feature>
<feature type="binding site" evidence="9">
    <location>
        <position position="60"/>
    </location>
    <ligand>
        <name>5-hydroxyisourate</name>
        <dbReference type="ChEBI" id="CHEBI:18072"/>
    </ligand>
</feature>
<feature type="binding site" evidence="9">
    <location>
        <position position="230"/>
    </location>
    <ligand>
        <name>urate</name>
        <dbReference type="ChEBI" id="CHEBI:17775"/>
    </ligand>
</feature>
<dbReference type="GO" id="GO:0005777">
    <property type="term" value="C:peroxisome"/>
    <property type="evidence" value="ECO:0007669"/>
    <property type="project" value="UniProtKB-SubCell"/>
</dbReference>
<accession>A0A318ZU80</accession>
<dbReference type="Proteomes" id="UP000248349">
    <property type="component" value="Unassembled WGS sequence"/>
</dbReference>
<sequence>MSSPITAARYGKDNVRVYKVHRDEKTGVQTVVEMTVCVLLEGEIDTSYTKADNSVVVATDSIKNTIYILAKQNPVTPPELFGSILGQHFVTKYAHIHAAHAHIITHRWTRMTIDGKPHPHSFLRDGEETRNVQVDVVEGRGIDIRSSLAKLTVLKSTNSQFWGFVRDEFTTLPETWDRILSTDVDAAWQWQRFADLAAVRAAVPRFDATWSTARDITLKTFAEDNSASVQNTMYKMAELILEKQPLLETVEYSLPNKHYFEIDLSWHKGLKNTGKDAEVYAPQSGPNGLIKCTVGRKSKAKL</sequence>
<keyword evidence="12" id="KW-1185">Reference proteome</keyword>
<dbReference type="RefSeq" id="XP_025433532.1">
    <property type="nucleotide sequence ID" value="XM_025574515.1"/>
</dbReference>
<proteinExistence type="inferred from homology"/>